<gene>
    <name evidence="1" type="ORF">GCM10010913_05140</name>
</gene>
<name>A0ABQ1VPE6_9BACL</name>
<reference evidence="2" key="1">
    <citation type="journal article" date="2019" name="Int. J. Syst. Evol. Microbiol.">
        <title>The Global Catalogue of Microorganisms (GCM) 10K type strain sequencing project: providing services to taxonomists for standard genome sequencing and annotation.</title>
        <authorList>
            <consortium name="The Broad Institute Genomics Platform"/>
            <consortium name="The Broad Institute Genome Sequencing Center for Infectious Disease"/>
            <person name="Wu L."/>
            <person name="Ma J."/>
        </authorList>
    </citation>
    <scope>NUCLEOTIDE SEQUENCE [LARGE SCALE GENOMIC DNA]</scope>
    <source>
        <strain evidence="2">CGMCC 1.15420</strain>
    </source>
</reference>
<evidence type="ECO:0000313" key="2">
    <source>
        <dbReference type="Proteomes" id="UP000608420"/>
    </source>
</evidence>
<dbReference type="RefSeq" id="WP_162944229.1">
    <property type="nucleotide sequence ID" value="NZ_BMIW01000003.1"/>
</dbReference>
<evidence type="ECO:0000313" key="1">
    <source>
        <dbReference type="EMBL" id="GGF86585.1"/>
    </source>
</evidence>
<organism evidence="1 2">
    <name type="scientific">Paenibacillus aceti</name>
    <dbReference type="NCBI Taxonomy" id="1820010"/>
    <lineage>
        <taxon>Bacteria</taxon>
        <taxon>Bacillati</taxon>
        <taxon>Bacillota</taxon>
        <taxon>Bacilli</taxon>
        <taxon>Bacillales</taxon>
        <taxon>Paenibacillaceae</taxon>
        <taxon>Paenibacillus</taxon>
    </lineage>
</organism>
<dbReference type="Proteomes" id="UP000608420">
    <property type="component" value="Unassembled WGS sequence"/>
</dbReference>
<accession>A0ABQ1VPE6</accession>
<sequence>MSTKSINLLELDDQPKELREAIAFYAAHTVLPLSFSAAEREHHYKVLEQAGYIESLGA</sequence>
<keyword evidence="2" id="KW-1185">Reference proteome</keyword>
<dbReference type="EMBL" id="BMIW01000003">
    <property type="protein sequence ID" value="GGF86585.1"/>
    <property type="molecule type" value="Genomic_DNA"/>
</dbReference>
<comment type="caution">
    <text evidence="1">The sequence shown here is derived from an EMBL/GenBank/DDBJ whole genome shotgun (WGS) entry which is preliminary data.</text>
</comment>
<protein>
    <submittedName>
        <fullName evidence="1">Uncharacterized protein</fullName>
    </submittedName>
</protein>
<proteinExistence type="predicted"/>